<dbReference type="PROSITE" id="PS50850">
    <property type="entry name" value="MFS"/>
    <property type="match status" value="1"/>
</dbReference>
<protein>
    <submittedName>
        <fullName evidence="7">MDR family MFS transporter</fullName>
    </submittedName>
</protein>
<feature type="transmembrane region" description="Helical" evidence="5">
    <location>
        <begin position="37"/>
        <end position="54"/>
    </location>
</feature>
<dbReference type="SUPFAM" id="SSF103473">
    <property type="entry name" value="MFS general substrate transporter"/>
    <property type="match status" value="1"/>
</dbReference>
<evidence type="ECO:0000256" key="1">
    <source>
        <dbReference type="ARBA" id="ARBA00004141"/>
    </source>
</evidence>
<gene>
    <name evidence="7" type="ORF">RM543_08195</name>
</gene>
<evidence type="ECO:0000256" key="3">
    <source>
        <dbReference type="ARBA" id="ARBA00022989"/>
    </source>
</evidence>
<evidence type="ECO:0000256" key="5">
    <source>
        <dbReference type="SAM" id="Phobius"/>
    </source>
</evidence>
<feature type="transmembrane region" description="Helical" evidence="5">
    <location>
        <begin position="292"/>
        <end position="309"/>
    </location>
</feature>
<dbReference type="CDD" id="cd17502">
    <property type="entry name" value="MFS_Azr1_MDR_like"/>
    <property type="match status" value="1"/>
</dbReference>
<comment type="subcellular location">
    <subcellularLocation>
        <location evidence="1">Membrane</location>
        <topology evidence="1">Multi-pass membrane protein</topology>
    </subcellularLocation>
</comment>
<accession>A0ABU3DGH8</accession>
<dbReference type="Gene3D" id="1.20.1250.20">
    <property type="entry name" value="MFS general substrate transporter like domains"/>
    <property type="match status" value="1"/>
</dbReference>
<feature type="transmembrane region" description="Helical" evidence="5">
    <location>
        <begin position="452"/>
        <end position="472"/>
    </location>
</feature>
<dbReference type="EMBL" id="JAVRHL010000002">
    <property type="protein sequence ID" value="MDT0682663.1"/>
    <property type="molecule type" value="Genomic_DNA"/>
</dbReference>
<dbReference type="InterPro" id="IPR036259">
    <property type="entry name" value="MFS_trans_sf"/>
</dbReference>
<dbReference type="Proteomes" id="UP001265259">
    <property type="component" value="Unassembled WGS sequence"/>
</dbReference>
<feature type="transmembrane region" description="Helical" evidence="5">
    <location>
        <begin position="256"/>
        <end position="280"/>
    </location>
</feature>
<feature type="domain" description="Major facilitator superfamily (MFS) profile" evidence="6">
    <location>
        <begin position="2"/>
        <end position="479"/>
    </location>
</feature>
<evidence type="ECO:0000256" key="2">
    <source>
        <dbReference type="ARBA" id="ARBA00022692"/>
    </source>
</evidence>
<feature type="transmembrane region" description="Helical" evidence="5">
    <location>
        <begin position="346"/>
        <end position="371"/>
    </location>
</feature>
<dbReference type="InterPro" id="IPR020846">
    <property type="entry name" value="MFS_dom"/>
</dbReference>
<dbReference type="Gene3D" id="1.20.1720.10">
    <property type="entry name" value="Multidrug resistance protein D"/>
    <property type="match status" value="1"/>
</dbReference>
<feature type="transmembrane region" description="Helical" evidence="5">
    <location>
        <begin position="321"/>
        <end position="340"/>
    </location>
</feature>
<keyword evidence="3 5" id="KW-1133">Transmembrane helix</keyword>
<keyword evidence="2 5" id="KW-0812">Transmembrane</keyword>
<proteinExistence type="predicted"/>
<feature type="transmembrane region" description="Helical" evidence="5">
    <location>
        <begin position="66"/>
        <end position="85"/>
    </location>
</feature>
<dbReference type="RefSeq" id="WP_311691346.1">
    <property type="nucleotide sequence ID" value="NZ_JAVRHL010000002.1"/>
</dbReference>
<comment type="caution">
    <text evidence="7">The sequence shown here is derived from an EMBL/GenBank/DDBJ whole genome shotgun (WGS) entry which is preliminary data.</text>
</comment>
<dbReference type="InterPro" id="IPR011701">
    <property type="entry name" value="MFS"/>
</dbReference>
<evidence type="ECO:0000313" key="7">
    <source>
        <dbReference type="EMBL" id="MDT0682663.1"/>
    </source>
</evidence>
<dbReference type="PANTHER" id="PTHR23501">
    <property type="entry name" value="MAJOR FACILITATOR SUPERFAMILY"/>
    <property type="match status" value="1"/>
</dbReference>
<feature type="transmembrane region" description="Helical" evidence="5">
    <location>
        <begin position="153"/>
        <end position="174"/>
    </location>
</feature>
<dbReference type="PRINTS" id="PR01036">
    <property type="entry name" value="TCRTETB"/>
</dbReference>
<evidence type="ECO:0000313" key="8">
    <source>
        <dbReference type="Proteomes" id="UP001265259"/>
    </source>
</evidence>
<feature type="transmembrane region" description="Helical" evidence="5">
    <location>
        <begin position="211"/>
        <end position="235"/>
    </location>
</feature>
<organism evidence="7 8">
    <name type="scientific">Tropicimonas omnivorans</name>
    <dbReference type="NCBI Taxonomy" id="3075590"/>
    <lineage>
        <taxon>Bacteria</taxon>
        <taxon>Pseudomonadati</taxon>
        <taxon>Pseudomonadota</taxon>
        <taxon>Alphaproteobacteria</taxon>
        <taxon>Rhodobacterales</taxon>
        <taxon>Roseobacteraceae</taxon>
        <taxon>Tropicimonas</taxon>
    </lineage>
</organism>
<feature type="transmembrane region" description="Helical" evidence="5">
    <location>
        <begin position="128"/>
        <end position="147"/>
    </location>
</feature>
<name>A0ABU3DGH8_9RHOB</name>
<keyword evidence="8" id="KW-1185">Reference proteome</keyword>
<dbReference type="PANTHER" id="PTHR23501:SF197">
    <property type="entry name" value="COMD"/>
    <property type="match status" value="1"/>
</dbReference>
<sequence>MVLAAVALSLLFASLGQTIVSTALPIIAADLGGIDNLTWLITAYLLASTVAAPVSGKLGDLFGRKAVMQGAIAIFVVGAVIAGLAPSMGVLIAGRAVQGLGGGSLIVVSMAVVGDVLPPRDRGKAQGILGAVFGVSTVLGPLIGGFLVEALSWHWIFFVNMPVGALAFVVIAAALETPAPGIRPRIDYAGAASLAAFLSAIVLIANMGGSAVPWVSGTMALLLAIAVGALVGFVAAERRASQPILPLELFGNNTFLVVNGVGFFVGVAMFGTITFMPLYLQVVQGVTPTVSGLFLLPMMGGLIAASTAAGQLMSRTGRYKLLPIISTAILAVSLLTMTVLSSETPLWVIAAGMLGIGLGLGPVFSVGVAAIQNAVPPQMLGVGTASANMFRLIGGSIGTAAFGAIFASGLSANIAGHISGDLSGGVRSVSAEMVASLPAADRVTVLEGFSNALHPIFFAGAVLAILACLLSLRLRELPLGTTLPGARP</sequence>
<keyword evidence="4 5" id="KW-0472">Membrane</keyword>
<evidence type="ECO:0000259" key="6">
    <source>
        <dbReference type="PROSITE" id="PS50850"/>
    </source>
</evidence>
<feature type="transmembrane region" description="Helical" evidence="5">
    <location>
        <begin position="186"/>
        <end position="205"/>
    </location>
</feature>
<feature type="transmembrane region" description="Helical" evidence="5">
    <location>
        <begin position="392"/>
        <end position="415"/>
    </location>
</feature>
<dbReference type="Pfam" id="PF07690">
    <property type="entry name" value="MFS_1"/>
    <property type="match status" value="1"/>
</dbReference>
<evidence type="ECO:0000256" key="4">
    <source>
        <dbReference type="ARBA" id="ARBA00023136"/>
    </source>
</evidence>
<reference evidence="7 8" key="1">
    <citation type="submission" date="2023-09" db="EMBL/GenBank/DDBJ databases">
        <authorList>
            <person name="Rey-Velasco X."/>
        </authorList>
    </citation>
    <scope>NUCLEOTIDE SEQUENCE [LARGE SCALE GENOMIC DNA]</scope>
    <source>
        <strain evidence="7 8">F158</strain>
    </source>
</reference>
<feature type="transmembrane region" description="Helical" evidence="5">
    <location>
        <begin position="97"/>
        <end position="116"/>
    </location>
</feature>